<feature type="compositionally biased region" description="Basic residues" evidence="1">
    <location>
        <begin position="207"/>
        <end position="217"/>
    </location>
</feature>
<evidence type="ECO:0000313" key="2">
    <source>
        <dbReference type="EMBL" id="KAK6631309.1"/>
    </source>
</evidence>
<name>A0ABR1AY77_POLSC</name>
<dbReference type="EMBL" id="JAWJWF010000006">
    <property type="protein sequence ID" value="KAK6631309.1"/>
    <property type="molecule type" value="Genomic_DNA"/>
</dbReference>
<feature type="compositionally biased region" description="Basic and acidic residues" evidence="1">
    <location>
        <begin position="34"/>
        <end position="52"/>
    </location>
</feature>
<accession>A0ABR1AY77</accession>
<feature type="region of interest" description="Disordered" evidence="1">
    <location>
        <begin position="190"/>
        <end position="217"/>
    </location>
</feature>
<comment type="caution">
    <text evidence="2">The sequence shown here is derived from an EMBL/GenBank/DDBJ whole genome shotgun (WGS) entry which is preliminary data.</text>
</comment>
<dbReference type="Proteomes" id="UP001359485">
    <property type="component" value="Unassembled WGS sequence"/>
</dbReference>
<feature type="compositionally biased region" description="Basic and acidic residues" evidence="1">
    <location>
        <begin position="1155"/>
        <end position="1184"/>
    </location>
</feature>
<feature type="region of interest" description="Disordered" evidence="1">
    <location>
        <begin position="16"/>
        <end position="55"/>
    </location>
</feature>
<evidence type="ECO:0000313" key="3">
    <source>
        <dbReference type="Proteomes" id="UP001359485"/>
    </source>
</evidence>
<feature type="region of interest" description="Disordered" evidence="1">
    <location>
        <begin position="1140"/>
        <end position="1184"/>
    </location>
</feature>
<proteinExistence type="predicted"/>
<feature type="compositionally biased region" description="Basic and acidic residues" evidence="1">
    <location>
        <begin position="190"/>
        <end position="206"/>
    </location>
</feature>
<reference evidence="2 3" key="1">
    <citation type="submission" date="2023-09" db="EMBL/GenBank/DDBJ databases">
        <title>Genomes of two closely related lineages of the louse Polyplax serrata with different host specificities.</title>
        <authorList>
            <person name="Martinu J."/>
            <person name="Tarabai H."/>
            <person name="Stefka J."/>
            <person name="Hypsa V."/>
        </authorList>
    </citation>
    <scope>NUCLEOTIDE SEQUENCE [LARGE SCALE GENOMIC DNA]</scope>
    <source>
        <strain evidence="2">98ZLc_SE</strain>
    </source>
</reference>
<feature type="region of interest" description="Disordered" evidence="1">
    <location>
        <begin position="412"/>
        <end position="459"/>
    </location>
</feature>
<protein>
    <recommendedName>
        <fullName evidence="4">SH2 domain-containing protein</fullName>
    </recommendedName>
</protein>
<organism evidence="2 3">
    <name type="scientific">Polyplax serrata</name>
    <name type="common">Common mouse louse</name>
    <dbReference type="NCBI Taxonomy" id="468196"/>
    <lineage>
        <taxon>Eukaryota</taxon>
        <taxon>Metazoa</taxon>
        <taxon>Ecdysozoa</taxon>
        <taxon>Arthropoda</taxon>
        <taxon>Hexapoda</taxon>
        <taxon>Insecta</taxon>
        <taxon>Pterygota</taxon>
        <taxon>Neoptera</taxon>
        <taxon>Paraneoptera</taxon>
        <taxon>Psocodea</taxon>
        <taxon>Troctomorpha</taxon>
        <taxon>Phthiraptera</taxon>
        <taxon>Anoplura</taxon>
        <taxon>Polyplacidae</taxon>
        <taxon>Polyplax</taxon>
    </lineage>
</organism>
<gene>
    <name evidence="2" type="ORF">RUM44_005835</name>
</gene>
<evidence type="ECO:0008006" key="4">
    <source>
        <dbReference type="Google" id="ProtNLM"/>
    </source>
</evidence>
<feature type="compositionally biased region" description="Basic and acidic residues" evidence="1">
    <location>
        <begin position="414"/>
        <end position="444"/>
    </location>
</feature>
<keyword evidence="3" id="KW-1185">Reference proteome</keyword>
<evidence type="ECO:0000256" key="1">
    <source>
        <dbReference type="SAM" id="MobiDB-lite"/>
    </source>
</evidence>
<sequence>MIHELIDPKKRIAVRSNGTKNGKIPSDVIAKSNDATHSHLESYSENESREHGSTSNTFIPPWLRSSLGFNQRNSQNLDWSVCLPNFNALGHALSDQKSSKSVPRYKDHVNCGPEETKVDDQSECTIRVTCDLSNTINQDCLEDVNMSANADVTSVNCHHERSNTVYWSNARKGSEGESLCTSPEIKILQRDPKLSHGNAKEDDKRQSKMGKQRTRGRRRIYNEYNFDGEKKEVDLMLEVKAKEILDNYSKQEAHSTSSDMKQLEAKPILLGAKCRQVDSAKWNQHEIKLLQEIKEQTGNKEEFDKFMTHVRETNLSDRLKISERSIKLKRERSKKEDKKIGCLEKEKLDKEVVAESRQTVSDRDSVKSTDEENDIKRFSEFLSKNKNIDEKRKCLEEVRNYFERKRRTRLTKRRCSDEDKKGKSDEIVRQLATEKDDHPRERPSTGKNWTSLSGGKEKKSKFVPCNEGVVEKAVSETLQKFMSYYHFHVSPTMMGNMRRNILEAIQSDSLDSTPSKMNLTKGNSVSLENTKDGRIPYRAKESYDEAREIKCVTNDGLKCSSGSYKTTDESNKACCTPTATSNHFQPEGLTGKDVPPVDNDNFEILKNEFDNCLKSVQCHANGSGLKLQSLIMEREETSTVKGIRFLYNFTKKSLEFAQLDSDEKKSCTGDMVQSKNCQKKKESETQTSFQSEVMMKSTRIQTVDMTNKEENSVQTDDKTYVDNSVQTDSNQSNNIKEVRELKDVNVIPGLYRMVKSRHIGRFYLYPEESKTHILPKTTATTLTSNMTDSSFAFKCNHCNVKTKTDMLNVHNHEENTKSSKELKVLYRDKGSGVGGRRSRVQCYRTQRLPPESNLESSISCLYFGNSGNSGKSCDEGNPLDKCDISSGEAEHEEEHNMRATDDHFGCFWFWNGEKITPGSDLKIHVEDLLKEKLKEINTQHKEILMKFIEVGRKGEKNRISQEDEATNKQPPIKKSSNQMLEVKNANAVYCFKNDNPGEASSLLKRIRLARGIQCKGEVLKFDKSMGDVGTRSGYLSSNISKLKSKSKMGGLSKMSRTVRKKGQVIKSVREKKKHVSKVKTKGNLIKVAREIRDLEKERVTSPESSSVSEVSTTSFLEKNTFANAISSILEGKRRTEVGETDNLGKNKINQNSKSEQFEAKVRCTTDRKKPGDESSGKNEEAGKERNNRLVERILNKVSHKERERGLWNDVRQFIKQKVGRDIDVEGAREICIEIEQEMPKVGQGKLKETVLAKGHYIRNEGDVEVEIDLTLNDLERILRQRHKKLRKKQMWNSVRSKKLFSSSSTLSCLARRDDKDLEGCILNAAPFGTFLIRTPDKTRRPFTTS</sequence>